<dbReference type="EMBL" id="JAGSXJ010000004">
    <property type="protein sequence ID" value="KAH6692685.1"/>
    <property type="molecule type" value="Genomic_DNA"/>
</dbReference>
<keyword evidence="3" id="KW-1185">Reference proteome</keyword>
<evidence type="ECO:0000256" key="1">
    <source>
        <dbReference type="SAM" id="SignalP"/>
    </source>
</evidence>
<dbReference type="OrthoDB" id="4840862at2759"/>
<sequence length="190" mass="20560">MKFQIFAATTLFAALAITSPLNLSPAGDNNLAVREEAPPLTDLELAADLALTEVPDIPDEVLIQGGEALDNWLIEHGLSDNDPSPTARGEEATSLSVYERDEIEARGVLQVATCVAAISKFILMHTAPPTKLKVIKRWITALGGVRPTVTLLSKAKTQEERFKLGGQVLVDLWKELSGYNVVKKGCASYF</sequence>
<keyword evidence="1" id="KW-0732">Signal</keyword>
<feature type="chain" id="PRO_5040182092" evidence="1">
    <location>
        <begin position="21"/>
        <end position="190"/>
    </location>
</feature>
<accession>A0A9P9AEE1</accession>
<dbReference type="Proteomes" id="UP000770015">
    <property type="component" value="Unassembled WGS sequence"/>
</dbReference>
<dbReference type="AlphaFoldDB" id="A0A9P9AEE1"/>
<proteinExistence type="predicted"/>
<protein>
    <submittedName>
        <fullName evidence="2">Uncharacterized protein</fullName>
    </submittedName>
</protein>
<gene>
    <name evidence="2" type="ORF">F5X68DRAFT_201404</name>
</gene>
<reference evidence="2" key="1">
    <citation type="journal article" date="2021" name="Nat. Commun.">
        <title>Genetic determinants of endophytism in the Arabidopsis root mycobiome.</title>
        <authorList>
            <person name="Mesny F."/>
            <person name="Miyauchi S."/>
            <person name="Thiergart T."/>
            <person name="Pickel B."/>
            <person name="Atanasova L."/>
            <person name="Karlsson M."/>
            <person name="Huettel B."/>
            <person name="Barry K.W."/>
            <person name="Haridas S."/>
            <person name="Chen C."/>
            <person name="Bauer D."/>
            <person name="Andreopoulos W."/>
            <person name="Pangilinan J."/>
            <person name="LaButti K."/>
            <person name="Riley R."/>
            <person name="Lipzen A."/>
            <person name="Clum A."/>
            <person name="Drula E."/>
            <person name="Henrissat B."/>
            <person name="Kohler A."/>
            <person name="Grigoriev I.V."/>
            <person name="Martin F.M."/>
            <person name="Hacquard S."/>
        </authorList>
    </citation>
    <scope>NUCLEOTIDE SEQUENCE</scope>
    <source>
        <strain evidence="2">MPI-SDFR-AT-0117</strain>
    </source>
</reference>
<feature type="signal peptide" evidence="1">
    <location>
        <begin position="1"/>
        <end position="20"/>
    </location>
</feature>
<evidence type="ECO:0000313" key="3">
    <source>
        <dbReference type="Proteomes" id="UP000770015"/>
    </source>
</evidence>
<comment type="caution">
    <text evidence="2">The sequence shown here is derived from an EMBL/GenBank/DDBJ whole genome shotgun (WGS) entry which is preliminary data.</text>
</comment>
<organism evidence="2 3">
    <name type="scientific">Plectosphaerella plurivora</name>
    <dbReference type="NCBI Taxonomy" id="936078"/>
    <lineage>
        <taxon>Eukaryota</taxon>
        <taxon>Fungi</taxon>
        <taxon>Dikarya</taxon>
        <taxon>Ascomycota</taxon>
        <taxon>Pezizomycotina</taxon>
        <taxon>Sordariomycetes</taxon>
        <taxon>Hypocreomycetidae</taxon>
        <taxon>Glomerellales</taxon>
        <taxon>Plectosphaerellaceae</taxon>
        <taxon>Plectosphaerella</taxon>
    </lineage>
</organism>
<evidence type="ECO:0000313" key="2">
    <source>
        <dbReference type="EMBL" id="KAH6692685.1"/>
    </source>
</evidence>
<name>A0A9P9AEE1_9PEZI</name>